<accession>A0A8X7PQY6</accession>
<comment type="caution">
    <text evidence="1">The sequence shown here is derived from an EMBL/GenBank/DDBJ whole genome shotgun (WGS) entry which is preliminary data.</text>
</comment>
<evidence type="ECO:0000313" key="1">
    <source>
        <dbReference type="EMBL" id="KAG2255553.1"/>
    </source>
</evidence>
<dbReference type="Proteomes" id="UP000886595">
    <property type="component" value="Unassembled WGS sequence"/>
</dbReference>
<evidence type="ECO:0000313" key="2">
    <source>
        <dbReference type="Proteomes" id="UP000886595"/>
    </source>
</evidence>
<reference evidence="1 2" key="1">
    <citation type="submission" date="2020-02" db="EMBL/GenBank/DDBJ databases">
        <authorList>
            <person name="Ma Q."/>
            <person name="Huang Y."/>
            <person name="Song X."/>
            <person name="Pei D."/>
        </authorList>
    </citation>
    <scope>NUCLEOTIDE SEQUENCE [LARGE SCALE GENOMIC DNA]</scope>
    <source>
        <strain evidence="1">Sxm20200214</strain>
        <tissue evidence="1">Leaf</tissue>
    </source>
</reference>
<keyword evidence="2" id="KW-1185">Reference proteome</keyword>
<name>A0A8X7PQY6_BRACI</name>
<proteinExistence type="predicted"/>
<sequence>MRANPDEPQACARDGSGGARDEALAVDYVPTCYYPGGIFEELPALAPEFLRSPDLSGQAWENVTKTQSTPNSVKRLLRERHGLGVTFLIPSEHQRHWSPPVGYQCVYKSYFRDDTKLWFPIPRLITSYARRRDAAISQFLNGSWRIAVALMVMAAEIDVSLSVRVFEELASVSSLDDGLLLIKMRPSYNVIGRHRNKTPDWQRSYFFVKCDDSAFEDPPDDDCRVLWNTLLGRISSLTPDHPTSRDYPEDFLSSARAVAGLAQENWGNISWERVHRSIDRISRKDWNSSYPLSANKTKRRISLFTKEVQKKINEARKMRGLPDLSAMMTVELICRVPNYLRLPTRWRLPAPPTRDLIMKIPWPVPLLELLRRKKGRRDP</sequence>
<organism evidence="1 2">
    <name type="scientific">Brassica carinata</name>
    <name type="common">Ethiopian mustard</name>
    <name type="synonym">Abyssinian cabbage</name>
    <dbReference type="NCBI Taxonomy" id="52824"/>
    <lineage>
        <taxon>Eukaryota</taxon>
        <taxon>Viridiplantae</taxon>
        <taxon>Streptophyta</taxon>
        <taxon>Embryophyta</taxon>
        <taxon>Tracheophyta</taxon>
        <taxon>Spermatophyta</taxon>
        <taxon>Magnoliopsida</taxon>
        <taxon>eudicotyledons</taxon>
        <taxon>Gunneridae</taxon>
        <taxon>Pentapetalae</taxon>
        <taxon>rosids</taxon>
        <taxon>malvids</taxon>
        <taxon>Brassicales</taxon>
        <taxon>Brassicaceae</taxon>
        <taxon>Brassiceae</taxon>
        <taxon>Brassica</taxon>
    </lineage>
</organism>
<gene>
    <name evidence="1" type="ORF">Bca52824_074847</name>
</gene>
<dbReference type="OrthoDB" id="1113395at2759"/>
<dbReference type="EMBL" id="JAAMPC010000015">
    <property type="protein sequence ID" value="KAG2255553.1"/>
    <property type="molecule type" value="Genomic_DNA"/>
</dbReference>
<protein>
    <submittedName>
        <fullName evidence="1">Uncharacterized protein</fullName>
    </submittedName>
</protein>
<dbReference type="AlphaFoldDB" id="A0A8X7PQY6"/>